<dbReference type="GO" id="GO:0097367">
    <property type="term" value="F:carbohydrate derivative binding"/>
    <property type="evidence" value="ECO:0007669"/>
    <property type="project" value="InterPro"/>
</dbReference>
<feature type="domain" description="SIS" evidence="2">
    <location>
        <begin position="51"/>
        <end position="207"/>
    </location>
</feature>
<dbReference type="PANTHER" id="PTHR38418">
    <property type="entry name" value="SUGAR ISOMERASE, KPSF/GUTQ (AFU_ORTHOLOGUE AFUA_6G08860)"/>
    <property type="match status" value="1"/>
</dbReference>
<comment type="caution">
    <text evidence="3">The sequence shown here is derived from an EMBL/GenBank/DDBJ whole genome shotgun (WGS) entry which is preliminary data.</text>
</comment>
<dbReference type="InterPro" id="IPR046348">
    <property type="entry name" value="SIS_dom_sf"/>
</dbReference>
<evidence type="ECO:0000256" key="1">
    <source>
        <dbReference type="SAM" id="MobiDB-lite"/>
    </source>
</evidence>
<dbReference type="GeneID" id="54779141"/>
<dbReference type="Proteomes" id="UP000449547">
    <property type="component" value="Unassembled WGS sequence"/>
</dbReference>
<dbReference type="SUPFAM" id="SSF53697">
    <property type="entry name" value="SIS domain"/>
    <property type="match status" value="1"/>
</dbReference>
<name>A0A642UY72_DIURU</name>
<dbReference type="CDD" id="cd05014">
    <property type="entry name" value="SIS_Kpsf"/>
    <property type="match status" value="1"/>
</dbReference>
<dbReference type="InterPro" id="IPR035474">
    <property type="entry name" value="SIS_Kpsf"/>
</dbReference>
<dbReference type="InterPro" id="IPR001347">
    <property type="entry name" value="SIS_dom"/>
</dbReference>
<protein>
    <recommendedName>
        <fullName evidence="2">SIS domain-containing protein</fullName>
    </recommendedName>
</protein>
<feature type="region of interest" description="Disordered" evidence="1">
    <location>
        <begin position="254"/>
        <end position="274"/>
    </location>
</feature>
<dbReference type="PROSITE" id="PS51464">
    <property type="entry name" value="SIS"/>
    <property type="match status" value="1"/>
</dbReference>
<dbReference type="PANTHER" id="PTHR38418:SF2">
    <property type="entry name" value="SUGAR ISOMERASE, KPSF_GUTQ (AFU_ORTHOLOGUE AFUA_6G08860)"/>
    <property type="match status" value="1"/>
</dbReference>
<dbReference type="Pfam" id="PF01380">
    <property type="entry name" value="SIS"/>
    <property type="match status" value="1"/>
</dbReference>
<proteinExistence type="predicted"/>
<keyword evidence="4" id="KW-1185">Reference proteome</keyword>
<organism evidence="3 4">
    <name type="scientific">Diutina rugosa</name>
    <name type="common">Yeast</name>
    <name type="synonym">Candida rugosa</name>
    <dbReference type="NCBI Taxonomy" id="5481"/>
    <lineage>
        <taxon>Eukaryota</taxon>
        <taxon>Fungi</taxon>
        <taxon>Dikarya</taxon>
        <taxon>Ascomycota</taxon>
        <taxon>Saccharomycotina</taxon>
        <taxon>Pichiomycetes</taxon>
        <taxon>Debaryomycetaceae</taxon>
        <taxon>Diutina</taxon>
    </lineage>
</organism>
<dbReference type="AlphaFoldDB" id="A0A642UY72"/>
<evidence type="ECO:0000259" key="2">
    <source>
        <dbReference type="PROSITE" id="PS51464"/>
    </source>
</evidence>
<dbReference type="EMBL" id="SWFT01000019">
    <property type="protein sequence ID" value="KAA8907801.1"/>
    <property type="molecule type" value="Genomic_DNA"/>
</dbReference>
<dbReference type="VEuPathDB" id="FungiDB:DIURU_000488"/>
<dbReference type="Gene3D" id="3.40.50.10490">
    <property type="entry name" value="Glucose-6-phosphate isomerase like protein, domain 1"/>
    <property type="match status" value="1"/>
</dbReference>
<dbReference type="RefSeq" id="XP_034014807.1">
    <property type="nucleotide sequence ID" value="XM_034157800.1"/>
</dbReference>
<evidence type="ECO:0000313" key="3">
    <source>
        <dbReference type="EMBL" id="KAA8907801.1"/>
    </source>
</evidence>
<dbReference type="GO" id="GO:1901135">
    <property type="term" value="P:carbohydrate derivative metabolic process"/>
    <property type="evidence" value="ECO:0007669"/>
    <property type="project" value="InterPro"/>
</dbReference>
<dbReference type="OrthoDB" id="1872003at2759"/>
<reference evidence="3 4" key="1">
    <citation type="submission" date="2019-07" db="EMBL/GenBank/DDBJ databases">
        <title>Genome assembly of two rare yeast pathogens: Diutina rugosa and Trichomonascus ciferrii.</title>
        <authorList>
            <person name="Mixao V."/>
            <person name="Saus E."/>
            <person name="Hansen A."/>
            <person name="Lass-Flor C."/>
            <person name="Gabaldon T."/>
        </authorList>
    </citation>
    <scope>NUCLEOTIDE SEQUENCE [LARGE SCALE GENOMIC DNA]</scope>
    <source>
        <strain evidence="3 4">CBS 613</strain>
    </source>
</reference>
<evidence type="ECO:0000313" key="4">
    <source>
        <dbReference type="Proteomes" id="UP000449547"/>
    </source>
</evidence>
<sequence length="384" mass="41748">MVFTEPELLASGKGSVVKCLDHHQQAMQALSRQYTSDEFSIENLIASLDIFHSTYVNGGKIILCGIGKSFKIANKLVATLNSLSIPSQPLHPSEALHGDLGLINEDTDCLVLVTASGNTPELLQLLPHLSPELPMVLLTCSKNSKLSNHPMVNSLMYVELPPHLNEDSIHGLPAPTVSTSLSLILADATVLALSEMIEDDLLKRKTQFSKKHPGGSIGLNLSHLNDNHMKISSQTSTASLVSLSQLASKDYGSSVSSDYESGPEDKGVPSLGTPTISTTESISRETLVNAQLSSLVGSSAHVLSVPRREVMALSYGECSKFVEWVAMYDYLVVTTDNVVANDKHAVAMEHVRMLYRNHFTGKNDEDAWNQFKMELMLAFVPVSF</sequence>
<gene>
    <name evidence="3" type="ORF">DIURU_000488</name>
</gene>
<accession>A0A642UY72</accession>